<keyword evidence="11 15" id="KW-0560">Oxidoreductase</keyword>
<dbReference type="NCBIfam" id="TIGR00326">
    <property type="entry name" value="eubact_ribD"/>
    <property type="match status" value="1"/>
</dbReference>
<feature type="binding site" evidence="17">
    <location>
        <position position="206"/>
    </location>
    <ligand>
        <name>substrate</name>
    </ligand>
</feature>
<dbReference type="PANTHER" id="PTHR38011:SF7">
    <property type="entry name" value="2,5-DIAMINO-6-RIBOSYLAMINO-4(3H)-PYRIMIDINONE 5'-PHOSPHATE REDUCTASE"/>
    <property type="match status" value="1"/>
</dbReference>
<evidence type="ECO:0000259" key="19">
    <source>
        <dbReference type="PROSITE" id="PS51747"/>
    </source>
</evidence>
<keyword evidence="12" id="KW-0511">Multifunctional enzyme</keyword>
<dbReference type="CDD" id="cd01284">
    <property type="entry name" value="Riboflavin_deaminase-reductase"/>
    <property type="match status" value="1"/>
</dbReference>
<keyword evidence="9 15" id="KW-0862">Zinc</keyword>
<dbReference type="SUPFAM" id="SSF53597">
    <property type="entry name" value="Dihydrofolate reductase-like"/>
    <property type="match status" value="1"/>
</dbReference>
<comment type="pathway">
    <text evidence="2 15">Cofactor biosynthesis; riboflavin biosynthesis; 5-amino-6-(D-ribitylamino)uracil from GTP: step 2/4.</text>
</comment>
<dbReference type="GeneID" id="66302005"/>
<dbReference type="PIRSF" id="PIRSF006769">
    <property type="entry name" value="RibD"/>
    <property type="match status" value="1"/>
</dbReference>
<comment type="function">
    <text evidence="1 15">Converts 2,5-diamino-6-(ribosylamino)-4(3h)-pyrimidinone 5'-phosphate into 5-amino-6-(ribosylamino)-2,4(1h,3h)-pyrimidinedione 5'-phosphate.</text>
</comment>
<protein>
    <recommendedName>
        <fullName evidence="15">Riboflavin biosynthesis protein RibD</fullName>
    </recommendedName>
    <domain>
        <recommendedName>
            <fullName evidence="15">Diaminohydroxyphosphoribosylaminopyrimidine deaminase</fullName>
            <shortName evidence="15">DRAP deaminase</shortName>
            <ecNumber evidence="15">3.5.4.26</ecNumber>
        </recommendedName>
        <alternativeName>
            <fullName evidence="15">Riboflavin-specific deaminase</fullName>
        </alternativeName>
    </domain>
    <domain>
        <recommendedName>
            <fullName evidence="15">5-amino-6-(5-phosphoribosylamino)uracil reductase</fullName>
            <ecNumber evidence="15">1.1.1.193</ecNumber>
        </recommendedName>
        <alternativeName>
            <fullName evidence="15">HTP reductase</fullName>
        </alternativeName>
    </domain>
</protein>
<evidence type="ECO:0000256" key="10">
    <source>
        <dbReference type="ARBA" id="ARBA00022857"/>
    </source>
</evidence>
<feature type="binding site" evidence="18">
    <location>
        <position position="74"/>
    </location>
    <ligand>
        <name>Zn(2+)</name>
        <dbReference type="ChEBI" id="CHEBI:29105"/>
        <note>catalytic</note>
    </ligand>
</feature>
<evidence type="ECO:0000256" key="5">
    <source>
        <dbReference type="ARBA" id="ARBA00007417"/>
    </source>
</evidence>
<comment type="catalytic activity">
    <reaction evidence="14 15">
        <text>2,5-diamino-6-hydroxy-4-(5-phosphoribosylamino)-pyrimidine + H2O + H(+) = 5-amino-6-(5-phospho-D-ribosylamino)uracil + NH4(+)</text>
        <dbReference type="Rhea" id="RHEA:21868"/>
        <dbReference type="ChEBI" id="CHEBI:15377"/>
        <dbReference type="ChEBI" id="CHEBI:15378"/>
        <dbReference type="ChEBI" id="CHEBI:28938"/>
        <dbReference type="ChEBI" id="CHEBI:58453"/>
        <dbReference type="ChEBI" id="CHEBI:58614"/>
        <dbReference type="EC" id="3.5.4.26"/>
    </reaction>
</comment>
<dbReference type="KEGG" id="cchv:BTM20_08975"/>
<evidence type="ECO:0000256" key="7">
    <source>
        <dbReference type="ARBA" id="ARBA00022723"/>
    </source>
</evidence>
<dbReference type="Pfam" id="PF01872">
    <property type="entry name" value="RibD_C"/>
    <property type="match status" value="1"/>
</dbReference>
<accession>A0ABD4RI57</accession>
<dbReference type="SUPFAM" id="SSF53927">
    <property type="entry name" value="Cytidine deaminase-like"/>
    <property type="match status" value="1"/>
</dbReference>
<dbReference type="Gene3D" id="3.40.430.10">
    <property type="entry name" value="Dihydrofolate Reductase, subunit A"/>
    <property type="match status" value="1"/>
</dbReference>
<feature type="active site" description="Proton donor" evidence="16">
    <location>
        <position position="51"/>
    </location>
</feature>
<name>A0ABD4RI57_9CLOT</name>
<evidence type="ECO:0000256" key="4">
    <source>
        <dbReference type="ARBA" id="ARBA00005259"/>
    </source>
</evidence>
<dbReference type="FunFam" id="3.40.140.10:FF:000025">
    <property type="entry name" value="Riboflavin biosynthesis protein RibD"/>
    <property type="match status" value="1"/>
</dbReference>
<evidence type="ECO:0000313" key="20">
    <source>
        <dbReference type="EMBL" id="MBX7290895.1"/>
    </source>
</evidence>
<feature type="binding site" evidence="17">
    <location>
        <position position="169"/>
    </location>
    <ligand>
        <name>NADP(+)</name>
        <dbReference type="ChEBI" id="CHEBI:58349"/>
    </ligand>
</feature>
<reference evidence="20 21" key="1">
    <citation type="submission" date="2021-08" db="EMBL/GenBank/DDBJ databases">
        <title>Genome sequence analysis of Clostridium chauvoei strains of European origin and evaluation of typing options for outbreak investigations.</title>
        <authorList>
            <person name="Abdel-Glil M."/>
            <person name="Thomas P."/>
            <person name="Seyboldt C."/>
        </authorList>
    </citation>
    <scope>NUCLEOTIDE SEQUENCE [LARGE SCALE GENOMIC DNA]</scope>
    <source>
        <strain evidence="20 21">S0260-09</strain>
    </source>
</reference>
<comment type="caution">
    <text evidence="20">The sequence shown here is derived from an EMBL/GenBank/DDBJ whole genome shotgun (WGS) entry which is preliminary data.</text>
</comment>
<dbReference type="InterPro" id="IPR050765">
    <property type="entry name" value="Riboflavin_Biosynth_HTPR"/>
</dbReference>
<feature type="binding site" evidence="17">
    <location>
        <position position="153"/>
    </location>
    <ligand>
        <name>NADP(+)</name>
        <dbReference type="ChEBI" id="CHEBI:58349"/>
    </ligand>
</feature>
<feature type="binding site" evidence="18">
    <location>
        <position position="83"/>
    </location>
    <ligand>
        <name>Zn(2+)</name>
        <dbReference type="ChEBI" id="CHEBI:29105"/>
        <note>catalytic</note>
    </ligand>
</feature>
<dbReference type="GO" id="GO:0009231">
    <property type="term" value="P:riboflavin biosynthetic process"/>
    <property type="evidence" value="ECO:0007669"/>
    <property type="project" value="UniProtKB-KW"/>
</dbReference>
<dbReference type="RefSeq" id="WP_021875996.1">
    <property type="nucleotide sequence ID" value="NZ_CP018624.1"/>
</dbReference>
<feature type="binding site" evidence="18">
    <location>
        <position position="49"/>
    </location>
    <ligand>
        <name>Zn(2+)</name>
        <dbReference type="ChEBI" id="CHEBI:29105"/>
        <note>catalytic</note>
    </ligand>
</feature>
<dbReference type="PROSITE" id="PS51747">
    <property type="entry name" value="CYT_DCMP_DEAMINASES_2"/>
    <property type="match status" value="1"/>
</dbReference>
<dbReference type="GO" id="GO:0008703">
    <property type="term" value="F:5-amino-6-(5-phosphoribosylamino)uracil reductase activity"/>
    <property type="evidence" value="ECO:0007669"/>
    <property type="project" value="UniProtKB-EC"/>
</dbReference>
<keyword evidence="7 15" id="KW-0479">Metal-binding</keyword>
<feature type="binding site" evidence="17">
    <location>
        <position position="183"/>
    </location>
    <ligand>
        <name>substrate</name>
    </ligand>
</feature>
<feature type="binding site" evidence="17">
    <location>
        <position position="195"/>
    </location>
    <ligand>
        <name>NADP(+)</name>
        <dbReference type="ChEBI" id="CHEBI:58349"/>
    </ligand>
</feature>
<dbReference type="PROSITE" id="PS00903">
    <property type="entry name" value="CYT_DCMP_DEAMINASES_1"/>
    <property type="match status" value="1"/>
</dbReference>
<dbReference type="InterPro" id="IPR004794">
    <property type="entry name" value="Eubact_RibD"/>
</dbReference>
<dbReference type="EC" id="1.1.1.193" evidence="15"/>
<dbReference type="EC" id="3.5.4.26" evidence="15"/>
<dbReference type="InterPro" id="IPR002125">
    <property type="entry name" value="CMP_dCMP_dom"/>
</dbReference>
<dbReference type="NCBIfam" id="TIGR00227">
    <property type="entry name" value="ribD_Cterm"/>
    <property type="match status" value="1"/>
</dbReference>
<feature type="binding site" evidence="17">
    <location>
        <position position="222"/>
    </location>
    <ligand>
        <name>NADP(+)</name>
        <dbReference type="ChEBI" id="CHEBI:58349"/>
    </ligand>
</feature>
<comment type="similarity">
    <text evidence="4 15">In the N-terminal section; belongs to the cytidine and deoxycytidylate deaminase family.</text>
</comment>
<gene>
    <name evidence="20" type="primary">ribD</name>
    <name evidence="20" type="ORF">K4H94_07540</name>
</gene>
<evidence type="ECO:0000256" key="11">
    <source>
        <dbReference type="ARBA" id="ARBA00023002"/>
    </source>
</evidence>
<evidence type="ECO:0000256" key="13">
    <source>
        <dbReference type="ARBA" id="ARBA00049861"/>
    </source>
</evidence>
<proteinExistence type="inferred from homology"/>
<evidence type="ECO:0000256" key="8">
    <source>
        <dbReference type="ARBA" id="ARBA00022801"/>
    </source>
</evidence>
<evidence type="ECO:0000256" key="16">
    <source>
        <dbReference type="PIRSR" id="PIRSR006769-1"/>
    </source>
</evidence>
<evidence type="ECO:0000256" key="14">
    <source>
        <dbReference type="ARBA" id="ARBA00049886"/>
    </source>
</evidence>
<dbReference type="InterPro" id="IPR002734">
    <property type="entry name" value="RibDG_C"/>
</dbReference>
<keyword evidence="6 15" id="KW-0686">Riboflavin biosynthesis</keyword>
<keyword evidence="10 15" id="KW-0521">NADP</keyword>
<feature type="domain" description="CMP/dCMP-type deaminase" evidence="19">
    <location>
        <begin position="1"/>
        <end position="122"/>
    </location>
</feature>
<dbReference type="Gene3D" id="3.40.140.10">
    <property type="entry name" value="Cytidine Deaminase, domain 2"/>
    <property type="match status" value="1"/>
</dbReference>
<evidence type="ECO:0000256" key="3">
    <source>
        <dbReference type="ARBA" id="ARBA00004910"/>
    </source>
</evidence>
<evidence type="ECO:0000256" key="1">
    <source>
        <dbReference type="ARBA" id="ARBA00002151"/>
    </source>
</evidence>
<evidence type="ECO:0000256" key="15">
    <source>
        <dbReference type="PIRNR" id="PIRNR006769"/>
    </source>
</evidence>
<feature type="binding site" evidence="17">
    <location>
        <position position="294"/>
    </location>
    <ligand>
        <name>substrate</name>
    </ligand>
</feature>
<evidence type="ECO:0000256" key="12">
    <source>
        <dbReference type="ARBA" id="ARBA00023268"/>
    </source>
</evidence>
<dbReference type="Proteomes" id="UP000775179">
    <property type="component" value="Unassembled WGS sequence"/>
</dbReference>
<comment type="cofactor">
    <cofactor evidence="15 18">
        <name>Zn(2+)</name>
        <dbReference type="ChEBI" id="CHEBI:29105"/>
    </cofactor>
    <text evidence="15 18">Binds 1 zinc ion.</text>
</comment>
<dbReference type="AlphaFoldDB" id="A0ABD4RI57"/>
<feature type="binding site" evidence="17">
    <location>
        <position position="203"/>
    </location>
    <ligand>
        <name>substrate</name>
    </ligand>
</feature>
<evidence type="ECO:0000256" key="6">
    <source>
        <dbReference type="ARBA" id="ARBA00022619"/>
    </source>
</evidence>
<dbReference type="InterPro" id="IPR024072">
    <property type="entry name" value="DHFR-like_dom_sf"/>
</dbReference>
<feature type="binding site" evidence="17">
    <location>
        <begin position="296"/>
        <end position="302"/>
    </location>
    <ligand>
        <name>NADP(+)</name>
        <dbReference type="ChEBI" id="CHEBI:58349"/>
    </ligand>
</feature>
<dbReference type="InterPro" id="IPR011549">
    <property type="entry name" value="RibD_C"/>
</dbReference>
<sequence length="364" mass="40895">MDEAFMRRALELAKKGEGSVNPNPLVGAVIVKSGKVIGEGYHREFGKEHAEINAIKNAKDNLNGADLYVTLEPCCHYGKTPPCVETIKKYGFRRVIIGTLDLNPIVRGKGIKILKEAGIEVVVGILEEDCRILNEIFNHYIMKKKPFVALKWAMTMDGKIATCDYKSKWITNEKSRAFVHNLRNKYKGIMVGINTILKDNPDLRCRNEDFKNKDHFRIILDSNLRIPLESKVLENQDYSKTIIFTTKGANKTNKVLLENKGIEVIEVKEKEGKINLKEVMQILGNKNIDSILVEGGGTLNFSLLKEGLANKIYEFISPKIFGGKEALTPVEGGGVGQVEEAYKPEIEELLRFDNDILLVGKFNN</sequence>
<dbReference type="InterPro" id="IPR016193">
    <property type="entry name" value="Cytidine_deaminase-like"/>
</dbReference>
<evidence type="ECO:0000256" key="18">
    <source>
        <dbReference type="PIRSR" id="PIRSR006769-3"/>
    </source>
</evidence>
<comment type="similarity">
    <text evidence="5 15">In the C-terminal section; belongs to the HTP reductase family.</text>
</comment>
<keyword evidence="8 15" id="KW-0378">Hydrolase</keyword>
<dbReference type="PANTHER" id="PTHR38011">
    <property type="entry name" value="DIHYDROFOLATE REDUCTASE FAMILY PROTEIN (AFU_ORTHOLOGUE AFUA_8G06820)"/>
    <property type="match status" value="1"/>
</dbReference>
<evidence type="ECO:0000256" key="17">
    <source>
        <dbReference type="PIRSR" id="PIRSR006769-2"/>
    </source>
</evidence>
<dbReference type="InterPro" id="IPR016192">
    <property type="entry name" value="APOBEC/CMP_deaminase_Zn-bd"/>
</dbReference>
<evidence type="ECO:0000256" key="2">
    <source>
        <dbReference type="ARBA" id="ARBA00004882"/>
    </source>
</evidence>
<comment type="catalytic activity">
    <reaction evidence="13 15">
        <text>5-amino-6-(5-phospho-D-ribitylamino)uracil + NADP(+) = 5-amino-6-(5-phospho-D-ribosylamino)uracil + NADPH + H(+)</text>
        <dbReference type="Rhea" id="RHEA:17845"/>
        <dbReference type="ChEBI" id="CHEBI:15378"/>
        <dbReference type="ChEBI" id="CHEBI:57783"/>
        <dbReference type="ChEBI" id="CHEBI:58349"/>
        <dbReference type="ChEBI" id="CHEBI:58421"/>
        <dbReference type="ChEBI" id="CHEBI:58453"/>
        <dbReference type="EC" id="1.1.1.193"/>
    </reaction>
</comment>
<dbReference type="EMBL" id="JAIFTX010000013">
    <property type="protein sequence ID" value="MBX7290895.1"/>
    <property type="molecule type" value="Genomic_DNA"/>
</dbReference>
<dbReference type="Pfam" id="PF00383">
    <property type="entry name" value="dCMP_cyt_deam_1"/>
    <property type="match status" value="1"/>
</dbReference>
<evidence type="ECO:0000256" key="9">
    <source>
        <dbReference type="ARBA" id="ARBA00022833"/>
    </source>
</evidence>
<feature type="binding site" evidence="17">
    <location>
        <position position="199"/>
    </location>
    <ligand>
        <name>NADP(+)</name>
        <dbReference type="ChEBI" id="CHEBI:58349"/>
    </ligand>
</feature>
<dbReference type="GO" id="GO:0008835">
    <property type="term" value="F:diaminohydroxyphosphoribosylaminopyrimidine deaminase activity"/>
    <property type="evidence" value="ECO:0007669"/>
    <property type="project" value="UniProtKB-EC"/>
</dbReference>
<comment type="pathway">
    <text evidence="3 15">Cofactor biosynthesis; riboflavin biosynthesis; 5-amino-6-(D-ribitylamino)uracil from GTP: step 3/4.</text>
</comment>
<dbReference type="GO" id="GO:0046872">
    <property type="term" value="F:metal ion binding"/>
    <property type="evidence" value="ECO:0007669"/>
    <property type="project" value="UniProtKB-KW"/>
</dbReference>
<feature type="binding site" evidence="17">
    <location>
        <position position="167"/>
    </location>
    <ligand>
        <name>substrate</name>
    </ligand>
</feature>
<organism evidence="20 21">
    <name type="scientific">Clostridium chauvoei</name>
    <dbReference type="NCBI Taxonomy" id="46867"/>
    <lineage>
        <taxon>Bacteria</taxon>
        <taxon>Bacillati</taxon>
        <taxon>Bacillota</taxon>
        <taxon>Clostridia</taxon>
        <taxon>Eubacteriales</taxon>
        <taxon>Clostridiaceae</taxon>
        <taxon>Clostridium</taxon>
    </lineage>
</organism>
<evidence type="ECO:0000313" key="21">
    <source>
        <dbReference type="Proteomes" id="UP000775179"/>
    </source>
</evidence>